<gene>
    <name evidence="1" type="ORF">BE17_18550</name>
</gene>
<name>A0A150SSQ1_SORCE</name>
<dbReference type="Proteomes" id="UP000075635">
    <property type="component" value="Unassembled WGS sequence"/>
</dbReference>
<dbReference type="AlphaFoldDB" id="A0A150SSQ1"/>
<evidence type="ECO:0000313" key="2">
    <source>
        <dbReference type="Proteomes" id="UP000075635"/>
    </source>
</evidence>
<accession>A0A150SSQ1</accession>
<sequence length="343" mass="38657">MAPLTDIRTATHVAFDAPTAEQLLRIGATHVVLASDRLLTGPSRRSPLEHVQERQAWWKSSELWDSLYSPAIRWDLPIIPWVSSSLHERVSLWRTCSWLRHAGVASHDVLIVELEPVVRSSARRREGSKRPFDCSQSVSDHPDDALLACIEKASPWPPERYDRAVRLWDSYVDDTPLPFAESCMAGVEGFPELAPLWAFLSCFFPRRTAGGALRLSRFDEITFCRMSSEWQTPAGVAAQRSETLVDMWHLLFCTGDLFLPRRLEHWADHDSSTVVERAPGPKPPDAGYPMLSSVYRLTDRGVRLRDKGLEQLTDAPRLPLGGTEAYAPSAPWVLLEDGRLARL</sequence>
<protein>
    <submittedName>
        <fullName evidence="1">Uncharacterized protein</fullName>
    </submittedName>
</protein>
<comment type="caution">
    <text evidence="1">The sequence shown here is derived from an EMBL/GenBank/DDBJ whole genome shotgun (WGS) entry which is preliminary data.</text>
</comment>
<organism evidence="1 2">
    <name type="scientific">Sorangium cellulosum</name>
    <name type="common">Polyangium cellulosum</name>
    <dbReference type="NCBI Taxonomy" id="56"/>
    <lineage>
        <taxon>Bacteria</taxon>
        <taxon>Pseudomonadati</taxon>
        <taxon>Myxococcota</taxon>
        <taxon>Polyangia</taxon>
        <taxon>Polyangiales</taxon>
        <taxon>Polyangiaceae</taxon>
        <taxon>Sorangium</taxon>
    </lineage>
</organism>
<dbReference type="EMBL" id="JEMB01000638">
    <property type="protein sequence ID" value="KYF95459.1"/>
    <property type="molecule type" value="Genomic_DNA"/>
</dbReference>
<evidence type="ECO:0000313" key="1">
    <source>
        <dbReference type="EMBL" id="KYF95459.1"/>
    </source>
</evidence>
<reference evidence="1 2" key="1">
    <citation type="submission" date="2014-02" db="EMBL/GenBank/DDBJ databases">
        <title>The small core and large imbalanced accessory genome model reveals a collaborative survival strategy of Sorangium cellulosum strains in nature.</title>
        <authorList>
            <person name="Han K."/>
            <person name="Peng R."/>
            <person name="Blom J."/>
            <person name="Li Y.-Z."/>
        </authorList>
    </citation>
    <scope>NUCLEOTIDE SEQUENCE [LARGE SCALE GENOMIC DNA]</scope>
    <source>
        <strain evidence="1 2">So0011-07</strain>
    </source>
</reference>
<proteinExistence type="predicted"/>